<gene>
    <name evidence="2" type="ORF">CYLTODRAFT_415522</name>
</gene>
<keyword evidence="1" id="KW-0732">Signal</keyword>
<reference evidence="2 3" key="1">
    <citation type="journal article" date="2015" name="Fungal Genet. Biol.">
        <title>Evolution of novel wood decay mechanisms in Agaricales revealed by the genome sequences of Fistulina hepatica and Cylindrobasidium torrendii.</title>
        <authorList>
            <person name="Floudas D."/>
            <person name="Held B.W."/>
            <person name="Riley R."/>
            <person name="Nagy L.G."/>
            <person name="Koehler G."/>
            <person name="Ransdell A.S."/>
            <person name="Younus H."/>
            <person name="Chow J."/>
            <person name="Chiniquy J."/>
            <person name="Lipzen A."/>
            <person name="Tritt A."/>
            <person name="Sun H."/>
            <person name="Haridas S."/>
            <person name="LaButti K."/>
            <person name="Ohm R.A."/>
            <person name="Kues U."/>
            <person name="Blanchette R.A."/>
            <person name="Grigoriev I.V."/>
            <person name="Minto R.E."/>
            <person name="Hibbett D.S."/>
        </authorList>
    </citation>
    <scope>NUCLEOTIDE SEQUENCE [LARGE SCALE GENOMIC DNA]</scope>
    <source>
        <strain evidence="2 3">FP15055 ss-10</strain>
    </source>
</reference>
<name>A0A0D7AVL4_9AGAR</name>
<evidence type="ECO:0000313" key="2">
    <source>
        <dbReference type="EMBL" id="KIY61316.1"/>
    </source>
</evidence>
<keyword evidence="3" id="KW-1185">Reference proteome</keyword>
<accession>A0A0D7AVL4</accession>
<evidence type="ECO:0000256" key="1">
    <source>
        <dbReference type="SAM" id="SignalP"/>
    </source>
</evidence>
<feature type="signal peptide" evidence="1">
    <location>
        <begin position="1"/>
        <end position="20"/>
    </location>
</feature>
<sequence>MQERLSKLVFAMHLLRALQAKCLQPGLGGFHRHNEGDGQIDRISRSKDDAIKPPFSYIAANVYDGRADACSPPSAISWIDLTFSPRKAELLLDMSLDITVESYIAKFAPALQWIGFVSCYWAISLRHSLLLAFLRLIQLAIRSSTSFSRNLELISGRSVLKIVLAEAWDSDVNRLAPGVIRGQAGEVTHCMAFEEWMVGEKAGRIGKDGHGGRFHRAEERLKESGTIRGRCGQECLRDDHAHPGHGPGGTAQRVYRVAGRSRRVAILKKGKDTDSYKVVRMESCILRKLFLIIEKGLTEWVMRRNIVPDSRNGLRTGFARGEYTAAYPSYVQSQTGSTNIATLWGKMYRQCAAGHWLEMFYARMQCIVRTDDLLMGDSASPILWTICLADLDAAITLRADDIRLAGRTISHLEQAVYVGLISKKTAGLQSNTDQLFGRYKHNSTMSVKKTRCMP</sequence>
<evidence type="ECO:0008006" key="4">
    <source>
        <dbReference type="Google" id="ProtNLM"/>
    </source>
</evidence>
<dbReference type="OrthoDB" id="3049395at2759"/>
<feature type="chain" id="PRO_5002316593" description="Reverse transcriptase domain-containing protein" evidence="1">
    <location>
        <begin position="21"/>
        <end position="454"/>
    </location>
</feature>
<proteinExistence type="predicted"/>
<evidence type="ECO:0000313" key="3">
    <source>
        <dbReference type="Proteomes" id="UP000054007"/>
    </source>
</evidence>
<protein>
    <recommendedName>
        <fullName evidence="4">Reverse transcriptase domain-containing protein</fullName>
    </recommendedName>
</protein>
<organism evidence="2 3">
    <name type="scientific">Cylindrobasidium torrendii FP15055 ss-10</name>
    <dbReference type="NCBI Taxonomy" id="1314674"/>
    <lineage>
        <taxon>Eukaryota</taxon>
        <taxon>Fungi</taxon>
        <taxon>Dikarya</taxon>
        <taxon>Basidiomycota</taxon>
        <taxon>Agaricomycotina</taxon>
        <taxon>Agaricomycetes</taxon>
        <taxon>Agaricomycetidae</taxon>
        <taxon>Agaricales</taxon>
        <taxon>Marasmiineae</taxon>
        <taxon>Physalacriaceae</taxon>
        <taxon>Cylindrobasidium</taxon>
    </lineage>
</organism>
<dbReference type="EMBL" id="KN880977">
    <property type="protein sequence ID" value="KIY61316.1"/>
    <property type="molecule type" value="Genomic_DNA"/>
</dbReference>
<dbReference type="AlphaFoldDB" id="A0A0D7AVL4"/>
<dbReference type="Proteomes" id="UP000054007">
    <property type="component" value="Unassembled WGS sequence"/>
</dbReference>